<evidence type="ECO:0000256" key="2">
    <source>
        <dbReference type="PROSITE-ProRule" id="PRU00703"/>
    </source>
</evidence>
<dbReference type="RefSeq" id="WP_218600879.1">
    <property type="nucleotide sequence ID" value="NZ_JADQDJ010000005.1"/>
</dbReference>
<dbReference type="PANTHER" id="PTHR43080">
    <property type="entry name" value="CBS DOMAIN-CONTAINING PROTEIN CBSX3, MITOCHONDRIAL"/>
    <property type="match status" value="1"/>
</dbReference>
<evidence type="ECO:0000259" key="3">
    <source>
        <dbReference type="PROSITE" id="PS50914"/>
    </source>
</evidence>
<name>A0ABS6UTR3_9PSEU</name>
<dbReference type="InterPro" id="IPR007055">
    <property type="entry name" value="BON_dom"/>
</dbReference>
<organism evidence="5 6">
    <name type="scientific">Pseudonocardia abyssalis</name>
    <dbReference type="NCBI Taxonomy" id="2792008"/>
    <lineage>
        <taxon>Bacteria</taxon>
        <taxon>Bacillati</taxon>
        <taxon>Actinomycetota</taxon>
        <taxon>Actinomycetes</taxon>
        <taxon>Pseudonocardiales</taxon>
        <taxon>Pseudonocardiaceae</taxon>
        <taxon>Pseudonocardia</taxon>
    </lineage>
</organism>
<accession>A0ABS6UTR3</accession>
<evidence type="ECO:0000313" key="6">
    <source>
        <dbReference type="Proteomes" id="UP000694287"/>
    </source>
</evidence>
<evidence type="ECO:0000259" key="4">
    <source>
        <dbReference type="PROSITE" id="PS51371"/>
    </source>
</evidence>
<dbReference type="PROSITE" id="PS51371">
    <property type="entry name" value="CBS"/>
    <property type="match status" value="1"/>
</dbReference>
<dbReference type="Proteomes" id="UP000694287">
    <property type="component" value="Unassembled WGS sequence"/>
</dbReference>
<feature type="domain" description="BON" evidence="3">
    <location>
        <begin position="113"/>
        <end position="181"/>
    </location>
</feature>
<gene>
    <name evidence="5" type="ORF">I4I81_12840</name>
</gene>
<dbReference type="PANTHER" id="PTHR43080:SF29">
    <property type="entry name" value="OS02G0818000 PROTEIN"/>
    <property type="match status" value="1"/>
</dbReference>
<evidence type="ECO:0000313" key="5">
    <source>
        <dbReference type="EMBL" id="MBW0135134.1"/>
    </source>
</evidence>
<keyword evidence="6" id="KW-1185">Reference proteome</keyword>
<proteinExistence type="predicted"/>
<protein>
    <submittedName>
        <fullName evidence="5">CBS domain-containing protein</fullName>
    </submittedName>
</protein>
<dbReference type="Pfam" id="PF04972">
    <property type="entry name" value="BON"/>
    <property type="match status" value="1"/>
</dbReference>
<dbReference type="Pfam" id="PF00571">
    <property type="entry name" value="CBS"/>
    <property type="match status" value="1"/>
</dbReference>
<dbReference type="InterPro" id="IPR000644">
    <property type="entry name" value="CBS_dom"/>
</dbReference>
<dbReference type="EMBL" id="JADQDK010000001">
    <property type="protein sequence ID" value="MBW0135134.1"/>
    <property type="molecule type" value="Genomic_DNA"/>
</dbReference>
<comment type="caution">
    <text evidence="5">The sequence shown here is derived from an EMBL/GenBank/DDBJ whole genome shotgun (WGS) entry which is preliminary data.</text>
</comment>
<dbReference type="SMART" id="SM00116">
    <property type="entry name" value="CBS"/>
    <property type="match status" value="1"/>
</dbReference>
<dbReference type="PROSITE" id="PS50914">
    <property type="entry name" value="BON"/>
    <property type="match status" value="1"/>
</dbReference>
<evidence type="ECO:0000256" key="1">
    <source>
        <dbReference type="ARBA" id="ARBA00023122"/>
    </source>
</evidence>
<feature type="domain" description="CBS" evidence="4">
    <location>
        <begin position="16"/>
        <end position="74"/>
    </location>
</feature>
<dbReference type="InterPro" id="IPR051257">
    <property type="entry name" value="Diverse_CBS-Domain"/>
</dbReference>
<reference evidence="5 6" key="1">
    <citation type="submission" date="2020-11" db="EMBL/GenBank/DDBJ databases">
        <title>Pseudonocardia abyssalis sp. nov. and Pseudonocardia oceani sp. nov., description and phylogenomic analysis of two novel actinomycetes isolated from the deep Southern Ocean.</title>
        <authorList>
            <person name="Parra J."/>
        </authorList>
    </citation>
    <scope>NUCLEOTIDE SEQUENCE [LARGE SCALE GENOMIC DNA]</scope>
    <source>
        <strain evidence="5 6">KRD-168</strain>
    </source>
</reference>
<sequence>MRAPSGRRRTAVSDVMTGDVLSVGPDAHFTEIATALFTGAVRAVPALDGDGRLLGVVSEADLLVTVEREERADGRRRWRPRHTRRSGPVAKVGAQTARELMTAPVVTVAPNTTLAKAARTVDGVLLETMLIDPAEVAVTVADGVVTTTGAPDTRMDAEPAVRFVQGIEGVVDVIDELSRRVDDRVAAPWAERLP</sequence>
<keyword evidence="1 2" id="KW-0129">CBS domain</keyword>